<dbReference type="InterPro" id="IPR054220">
    <property type="entry name" value="DUF6940"/>
</dbReference>
<dbReference type="Proteomes" id="UP000248857">
    <property type="component" value="Unassembled WGS sequence"/>
</dbReference>
<proteinExistence type="predicted"/>
<sequence length="248" mass="28333">MLRRGSLEVHARRRKADSFGTSRSFFGTINGMSLQHELFLQSPEGRFVAYSQRLDRGQTLRLQFAAHSKPNLRLTWQQVIDFWQNDSDFRDLTTNVFVQSPYAAFFWETPPITKSTRLKAWECVIVNAPALTGMVANPRPFSQQFERQEAGTEICLFSNLGGDALLMAPCPAEPLSTHAHLAIFVRNAPHLRTDILWQSLSEAISYHLETIDGEPLWISTSGLGVSWLHIRLDSCPKYYTHRPYRHVS</sequence>
<reference evidence="1 2" key="1">
    <citation type="journal article" date="2018" name="Sci. Rep.">
        <title>A novel species of the marine cyanobacterium Acaryochloris with a unique pigment content and lifestyle.</title>
        <authorList>
            <person name="Partensky F."/>
            <person name="Six C."/>
            <person name="Ratin M."/>
            <person name="Garczarek L."/>
            <person name="Vaulot D."/>
            <person name="Probert I."/>
            <person name="Calteau A."/>
            <person name="Gourvil P."/>
            <person name="Marie D."/>
            <person name="Grebert T."/>
            <person name="Bouchier C."/>
            <person name="Le Panse S."/>
            <person name="Gachenot M."/>
            <person name="Rodriguez F."/>
            <person name="Garrido J.L."/>
        </authorList>
    </citation>
    <scope>NUCLEOTIDE SEQUENCE [LARGE SCALE GENOMIC DNA]</scope>
    <source>
        <strain evidence="1 2">RCC1774</strain>
    </source>
</reference>
<keyword evidence="2" id="KW-1185">Reference proteome</keyword>
<organism evidence="1 2">
    <name type="scientific">Acaryochloris thomasi RCC1774</name>
    <dbReference type="NCBI Taxonomy" id="1764569"/>
    <lineage>
        <taxon>Bacteria</taxon>
        <taxon>Bacillati</taxon>
        <taxon>Cyanobacteriota</taxon>
        <taxon>Cyanophyceae</taxon>
        <taxon>Acaryochloridales</taxon>
        <taxon>Acaryochloridaceae</taxon>
        <taxon>Acaryochloris</taxon>
        <taxon>Acaryochloris thomasi</taxon>
    </lineage>
</organism>
<evidence type="ECO:0000313" key="2">
    <source>
        <dbReference type="Proteomes" id="UP000248857"/>
    </source>
</evidence>
<comment type="caution">
    <text evidence="1">The sequence shown here is derived from an EMBL/GenBank/DDBJ whole genome shotgun (WGS) entry which is preliminary data.</text>
</comment>
<dbReference type="AlphaFoldDB" id="A0A2W1JR00"/>
<name>A0A2W1JR00_9CYAN</name>
<protein>
    <submittedName>
        <fullName evidence="1">Uncharacterized protein</fullName>
    </submittedName>
</protein>
<gene>
    <name evidence="1" type="ORF">C1752_06596</name>
</gene>
<dbReference type="EMBL" id="PQWO01000018">
    <property type="protein sequence ID" value="PZD71317.1"/>
    <property type="molecule type" value="Genomic_DNA"/>
</dbReference>
<dbReference type="Pfam" id="PF22086">
    <property type="entry name" value="DUF6940"/>
    <property type="match status" value="1"/>
</dbReference>
<accession>A0A2W1JR00</accession>
<evidence type="ECO:0000313" key="1">
    <source>
        <dbReference type="EMBL" id="PZD71317.1"/>
    </source>
</evidence>